<gene>
    <name evidence="1" type="ORF">PV04_09913</name>
</gene>
<dbReference type="AlphaFoldDB" id="A0A0D2FSM1"/>
<protein>
    <recommendedName>
        <fullName evidence="3">F-box domain-containing protein</fullName>
    </recommendedName>
</protein>
<evidence type="ECO:0008006" key="3">
    <source>
        <dbReference type="Google" id="ProtNLM"/>
    </source>
</evidence>
<dbReference type="Proteomes" id="UP000054266">
    <property type="component" value="Unassembled WGS sequence"/>
</dbReference>
<sequence length="372" mass="42213">MPVGLSHINHAPRSNPLVQNTMTLLSLPPEILSIICQYVVLADLGPERRLHPCTNCRYLSKGARRREHACPPLLLCCRHLHGISSHVLYKNVTIVAGLDYHSQPYYFRSYPTPERDKDIFSVLTARTSVLPRIRNLELLVSRTIHYHPRSHVGFEDMVFRSNWEDLPTVVASFLSKLPNLDALSYTVGVGALPNEALCIWPHAATTTGQIHRFILDEQVFENTSTWPVPLSYYSSLLVSPTPLHGLEAAVTRLRLWLTAARIMDLKQISLVMSGKCAFGSVVPEHMADPWRQFWRIHHPFAQIILQMPQLAVLDVYVPEGASPNNRSEEPPLDKAMAERLTRALEIIFPHVRTVRLWRARSENVTSGDFTVF</sequence>
<evidence type="ECO:0000313" key="1">
    <source>
        <dbReference type="EMBL" id="KIW63034.1"/>
    </source>
</evidence>
<evidence type="ECO:0000313" key="2">
    <source>
        <dbReference type="Proteomes" id="UP000054266"/>
    </source>
</evidence>
<accession>A0A0D2FSM1</accession>
<keyword evidence="2" id="KW-1185">Reference proteome</keyword>
<name>A0A0D2FSM1_9EURO</name>
<proteinExistence type="predicted"/>
<dbReference type="HOGENOM" id="CLU_754402_0_0_1"/>
<organism evidence="1 2">
    <name type="scientific">Phialophora macrospora</name>
    <dbReference type="NCBI Taxonomy" id="1851006"/>
    <lineage>
        <taxon>Eukaryota</taxon>
        <taxon>Fungi</taxon>
        <taxon>Dikarya</taxon>
        <taxon>Ascomycota</taxon>
        <taxon>Pezizomycotina</taxon>
        <taxon>Eurotiomycetes</taxon>
        <taxon>Chaetothyriomycetidae</taxon>
        <taxon>Chaetothyriales</taxon>
        <taxon>Herpotrichiellaceae</taxon>
        <taxon>Phialophora</taxon>
    </lineage>
</organism>
<reference evidence="1 2" key="1">
    <citation type="submission" date="2015-01" db="EMBL/GenBank/DDBJ databases">
        <title>The Genome Sequence of Capronia semiimmersa CBS27337.</title>
        <authorList>
            <consortium name="The Broad Institute Genomics Platform"/>
            <person name="Cuomo C."/>
            <person name="de Hoog S."/>
            <person name="Gorbushina A."/>
            <person name="Stielow B."/>
            <person name="Teixiera M."/>
            <person name="Abouelleil A."/>
            <person name="Chapman S.B."/>
            <person name="Priest M."/>
            <person name="Young S.K."/>
            <person name="Wortman J."/>
            <person name="Nusbaum C."/>
            <person name="Birren B."/>
        </authorList>
    </citation>
    <scope>NUCLEOTIDE SEQUENCE [LARGE SCALE GENOMIC DNA]</scope>
    <source>
        <strain evidence="1 2">CBS 27337</strain>
    </source>
</reference>
<dbReference type="EMBL" id="KN846962">
    <property type="protein sequence ID" value="KIW63034.1"/>
    <property type="molecule type" value="Genomic_DNA"/>
</dbReference>